<evidence type="ECO:0000259" key="1">
    <source>
        <dbReference type="Pfam" id="PF12973"/>
    </source>
</evidence>
<reference evidence="2 3" key="1">
    <citation type="submission" date="2018-06" db="EMBL/GenBank/DDBJ databases">
        <title>Genomic Encyclopedia of Archaeal and Bacterial Type Strains, Phase II (KMG-II): from individual species to whole genera.</title>
        <authorList>
            <person name="Goeker M."/>
        </authorList>
    </citation>
    <scope>NUCLEOTIDE SEQUENCE [LARGE SCALE GENOMIC DNA]</scope>
    <source>
        <strain evidence="2 3">DSM 13087</strain>
    </source>
</reference>
<dbReference type="CDD" id="cd20301">
    <property type="entry name" value="cupin_ChrR"/>
    <property type="match status" value="1"/>
</dbReference>
<proteinExistence type="predicted"/>
<dbReference type="InterPro" id="IPR011051">
    <property type="entry name" value="RmlC_Cupin_sf"/>
</dbReference>
<organism evidence="2 3">
    <name type="scientific">Roseinatronobacter thiooxidans</name>
    <dbReference type="NCBI Taxonomy" id="121821"/>
    <lineage>
        <taxon>Bacteria</taxon>
        <taxon>Pseudomonadati</taxon>
        <taxon>Pseudomonadota</taxon>
        <taxon>Alphaproteobacteria</taxon>
        <taxon>Rhodobacterales</taxon>
        <taxon>Paracoccaceae</taxon>
        <taxon>Roseinatronobacter</taxon>
    </lineage>
</organism>
<dbReference type="Gene3D" id="1.10.10.1320">
    <property type="entry name" value="Anti-sigma factor, zinc-finger domain"/>
    <property type="match status" value="1"/>
</dbReference>
<feature type="domain" description="ChrR-like cupin" evidence="1">
    <location>
        <begin position="109"/>
        <end position="199"/>
    </location>
</feature>
<comment type="caution">
    <text evidence="2">The sequence shown here is derived from an EMBL/GenBank/DDBJ whole genome shotgun (WGS) entry which is preliminary data.</text>
</comment>
<dbReference type="EMBL" id="QKZQ01000004">
    <property type="protein sequence ID" value="PZX46253.1"/>
    <property type="molecule type" value="Genomic_DNA"/>
</dbReference>
<dbReference type="STRING" id="121821.GCA_001870675_01858"/>
<dbReference type="AlphaFoldDB" id="A0A2W7QDK6"/>
<dbReference type="Pfam" id="PF12973">
    <property type="entry name" value="Cupin_7"/>
    <property type="match status" value="1"/>
</dbReference>
<dbReference type="Proteomes" id="UP000249364">
    <property type="component" value="Unassembled WGS sequence"/>
</dbReference>
<dbReference type="InterPro" id="IPR025979">
    <property type="entry name" value="ChrR-like_cupin_dom"/>
</dbReference>
<dbReference type="InterPro" id="IPR012807">
    <property type="entry name" value="Anti-sigma_ChrR"/>
</dbReference>
<accession>A0A2W7QDK6</accession>
<dbReference type="RefSeq" id="WP_071468581.1">
    <property type="nucleotide sequence ID" value="NZ_MEHT01000007.1"/>
</dbReference>
<gene>
    <name evidence="2" type="ORF">LY56_01226</name>
</gene>
<dbReference type="NCBIfam" id="TIGR02451">
    <property type="entry name" value="anti_sig_ChrR"/>
    <property type="match status" value="1"/>
</dbReference>
<evidence type="ECO:0000313" key="3">
    <source>
        <dbReference type="Proteomes" id="UP000249364"/>
    </source>
</evidence>
<name>A0A2W7QDK6_9RHOB</name>
<dbReference type="OrthoDB" id="2988517at2"/>
<dbReference type="InterPro" id="IPR041916">
    <property type="entry name" value="Anti_sigma_zinc_sf"/>
</dbReference>
<evidence type="ECO:0000313" key="2">
    <source>
        <dbReference type="EMBL" id="PZX46253.1"/>
    </source>
</evidence>
<dbReference type="InterPro" id="IPR014710">
    <property type="entry name" value="RmlC-like_jellyroll"/>
</dbReference>
<keyword evidence="3" id="KW-1185">Reference proteome</keyword>
<dbReference type="Gene3D" id="2.60.120.10">
    <property type="entry name" value="Jelly Rolls"/>
    <property type="match status" value="1"/>
</dbReference>
<sequence length="221" mass="23362">MITHHLSDKLLMAYSAGTLPEAFNLAVATHIAMCDECRARLASYDALGGAVLEGIADDSATISAPSLAATLSRIKAQEPMERPYAAATTTQPAEGWTLPEPLRSYVGGDIEAVKWRSVGGGVRQALIPTSENATARLLYIPAGSAVPDHGHHGMELTLVLQGAFADEEDCFSRGDIEIADEGTEHQPVAQAGLDCICLAVTDAPLKFRGLLPRLAQPFLGI</sequence>
<protein>
    <submittedName>
        <fullName evidence="2">ChrR-like anti-ECFsigma factor</fullName>
    </submittedName>
</protein>
<dbReference type="SUPFAM" id="SSF51182">
    <property type="entry name" value="RmlC-like cupins"/>
    <property type="match status" value="1"/>
</dbReference>